<protein>
    <submittedName>
        <fullName evidence="7">Acetolactate synthase-1/2/3 large subunit</fullName>
        <ecNumber evidence="7">2.2.1.6</ecNumber>
    </submittedName>
</protein>
<dbReference type="Gene3D" id="3.40.50.1220">
    <property type="entry name" value="TPP-binding domain"/>
    <property type="match status" value="1"/>
</dbReference>
<evidence type="ECO:0000313" key="8">
    <source>
        <dbReference type="Proteomes" id="UP000187059"/>
    </source>
</evidence>
<accession>A0A1P8UP24</accession>
<dbReference type="SUPFAM" id="SSF52467">
    <property type="entry name" value="DHS-like NAD/FAD-binding domain"/>
    <property type="match status" value="1"/>
</dbReference>
<evidence type="ECO:0000256" key="3">
    <source>
        <dbReference type="RuleBase" id="RU362132"/>
    </source>
</evidence>
<dbReference type="GO" id="GO:0009099">
    <property type="term" value="P:L-valine biosynthetic process"/>
    <property type="evidence" value="ECO:0007669"/>
    <property type="project" value="TreeGrafter"/>
</dbReference>
<dbReference type="Pfam" id="PF02776">
    <property type="entry name" value="TPP_enzyme_N"/>
    <property type="match status" value="1"/>
</dbReference>
<dbReference type="InterPro" id="IPR029061">
    <property type="entry name" value="THDP-binding"/>
</dbReference>
<comment type="similarity">
    <text evidence="1 3">Belongs to the TPP enzyme family.</text>
</comment>
<dbReference type="InterPro" id="IPR029035">
    <property type="entry name" value="DHS-like_NAD/FAD-binding_dom"/>
</dbReference>
<dbReference type="InterPro" id="IPR012000">
    <property type="entry name" value="Thiamin_PyroP_enz_cen_dom"/>
</dbReference>
<evidence type="ECO:0000259" key="6">
    <source>
        <dbReference type="Pfam" id="PF02776"/>
    </source>
</evidence>
<evidence type="ECO:0000313" key="7">
    <source>
        <dbReference type="EMBL" id="APZ51146.1"/>
    </source>
</evidence>
<sequence>MEAIRNTDGIDFVLTAHEGGAGFMADVAGRLTGVPGVCFATFGPGATNLATGVGSAQLDRSPLIALTDEMSATNRDRVVQMNIDHQALMAPITKMTTRLTTDNVTETLDKAFEVATSGRPGAVHIGMPVDLTGQPATLTESASDITARPALASTASVEAARAAFAGARKPAMVLGLGAVRAGLQADVLRFAERHDIPVILTPMAKGMIPESHPSYAGVVFHALSDKVGGIHAQADLMVAVGYDPVEFNYENWLHPMTLINIDDAALDIDRSVYQDTLHLGGDIASNFRSFATLEETGNDWDMADVRRRMDEIFAQMRPNNAEFGPCAVLDTLRDVLPDDGIMSCDVGAHTHLIGQKWETRAPMTQLMTNGWSAMGFGLPAAIAAKLCRPETPVCAVLGDGGFLMTAGELSTAVRENLNIVIVILTDNDLALIRIKQQRKGNPIFGTPVREREGNIGGDNLFGVPVMQARDPEELRAKLEEGFATDGPVIIEALVSSAEYDELVLFKDK</sequence>
<dbReference type="GO" id="GO:0003984">
    <property type="term" value="F:acetolactate synthase activity"/>
    <property type="evidence" value="ECO:0007669"/>
    <property type="project" value="UniProtKB-EC"/>
</dbReference>
<dbReference type="InterPro" id="IPR011766">
    <property type="entry name" value="TPP_enzyme_TPP-bd"/>
</dbReference>
<keyword evidence="7" id="KW-0808">Transferase</keyword>
<evidence type="ECO:0000256" key="1">
    <source>
        <dbReference type="ARBA" id="ARBA00007812"/>
    </source>
</evidence>
<dbReference type="InterPro" id="IPR012001">
    <property type="entry name" value="Thiamin_PyroP_enz_TPP-bd_dom"/>
</dbReference>
<dbReference type="KEGG" id="paby:Ga0080574_TMP812"/>
<gene>
    <name evidence="7" type="ORF">Ga0080574_TMP812</name>
</gene>
<dbReference type="AlphaFoldDB" id="A0A1P8UP24"/>
<evidence type="ECO:0000259" key="5">
    <source>
        <dbReference type="Pfam" id="PF02775"/>
    </source>
</evidence>
<feature type="domain" description="Thiamine pyrophosphate enzyme TPP-binding" evidence="5">
    <location>
        <begin position="345"/>
        <end position="491"/>
    </location>
</feature>
<dbReference type="GO" id="GO:0000287">
    <property type="term" value="F:magnesium ion binding"/>
    <property type="evidence" value="ECO:0007669"/>
    <property type="project" value="InterPro"/>
</dbReference>
<reference evidence="7 8" key="1">
    <citation type="submission" date="2016-04" db="EMBL/GenBank/DDBJ databases">
        <title>Deep-sea bacteria in the southern Pacific.</title>
        <authorList>
            <person name="Tang K."/>
        </authorList>
    </citation>
    <scope>NUCLEOTIDE SEQUENCE [LARGE SCALE GENOMIC DNA]</scope>
    <source>
        <strain evidence="7 8">JLT2014</strain>
    </source>
</reference>
<feature type="domain" description="Thiamine pyrophosphate enzyme central" evidence="4">
    <location>
        <begin position="157"/>
        <end position="284"/>
    </location>
</feature>
<evidence type="ECO:0000256" key="2">
    <source>
        <dbReference type="ARBA" id="ARBA00023052"/>
    </source>
</evidence>
<proteinExistence type="inferred from homology"/>
<organism evidence="7 8">
    <name type="scientific">Salipiger abyssi</name>
    <dbReference type="NCBI Taxonomy" id="1250539"/>
    <lineage>
        <taxon>Bacteria</taxon>
        <taxon>Pseudomonadati</taxon>
        <taxon>Pseudomonadota</taxon>
        <taxon>Alphaproteobacteria</taxon>
        <taxon>Rhodobacterales</taxon>
        <taxon>Roseobacteraceae</taxon>
        <taxon>Salipiger</taxon>
    </lineage>
</organism>
<dbReference type="GO" id="GO:0005948">
    <property type="term" value="C:acetolactate synthase complex"/>
    <property type="evidence" value="ECO:0007669"/>
    <property type="project" value="TreeGrafter"/>
</dbReference>
<dbReference type="PANTHER" id="PTHR18968">
    <property type="entry name" value="THIAMINE PYROPHOSPHATE ENZYMES"/>
    <property type="match status" value="1"/>
</dbReference>
<dbReference type="Proteomes" id="UP000187059">
    <property type="component" value="Chromosome"/>
</dbReference>
<dbReference type="PANTHER" id="PTHR18968:SF129">
    <property type="entry name" value="ACETOLACTATE SYNTHASE"/>
    <property type="match status" value="1"/>
</dbReference>
<dbReference type="SUPFAM" id="SSF52518">
    <property type="entry name" value="Thiamin diphosphate-binding fold (THDP-binding)"/>
    <property type="match status" value="2"/>
</dbReference>
<dbReference type="Pfam" id="PF00205">
    <property type="entry name" value="TPP_enzyme_M"/>
    <property type="match status" value="1"/>
</dbReference>
<feature type="domain" description="Thiamine pyrophosphate enzyme N-terminal TPP-binding" evidence="6">
    <location>
        <begin position="2"/>
        <end position="87"/>
    </location>
</feature>
<dbReference type="EC" id="2.2.1.6" evidence="7"/>
<dbReference type="Pfam" id="PF02775">
    <property type="entry name" value="TPP_enzyme_C"/>
    <property type="match status" value="1"/>
</dbReference>
<keyword evidence="8" id="KW-1185">Reference proteome</keyword>
<dbReference type="GO" id="GO:0009097">
    <property type="term" value="P:isoleucine biosynthetic process"/>
    <property type="evidence" value="ECO:0007669"/>
    <property type="project" value="TreeGrafter"/>
</dbReference>
<dbReference type="Gene3D" id="3.40.50.970">
    <property type="match status" value="2"/>
</dbReference>
<dbReference type="EMBL" id="CP015093">
    <property type="protein sequence ID" value="APZ51146.1"/>
    <property type="molecule type" value="Genomic_DNA"/>
</dbReference>
<dbReference type="GO" id="GO:0050660">
    <property type="term" value="F:flavin adenine dinucleotide binding"/>
    <property type="evidence" value="ECO:0007669"/>
    <property type="project" value="TreeGrafter"/>
</dbReference>
<dbReference type="GO" id="GO:0030976">
    <property type="term" value="F:thiamine pyrophosphate binding"/>
    <property type="evidence" value="ECO:0007669"/>
    <property type="project" value="InterPro"/>
</dbReference>
<keyword evidence="2 3" id="KW-0786">Thiamine pyrophosphate</keyword>
<dbReference type="InterPro" id="IPR045229">
    <property type="entry name" value="TPP_enz"/>
</dbReference>
<name>A0A1P8UP24_9RHOB</name>
<dbReference type="CDD" id="cd07035">
    <property type="entry name" value="TPP_PYR_POX_like"/>
    <property type="match status" value="1"/>
</dbReference>
<evidence type="ECO:0000259" key="4">
    <source>
        <dbReference type="Pfam" id="PF00205"/>
    </source>
</evidence>
<dbReference type="STRING" id="1250539.Ga0080574_TMP812"/>